<gene>
    <name evidence="1" type="ORF">CPELLU_LOCUS19601</name>
</gene>
<name>A0A9N9KDQ4_9GLOM</name>
<dbReference type="EMBL" id="CAJVQA010048592">
    <property type="protein sequence ID" value="CAG8819957.1"/>
    <property type="molecule type" value="Genomic_DNA"/>
</dbReference>
<dbReference type="Proteomes" id="UP000789759">
    <property type="component" value="Unassembled WGS sequence"/>
</dbReference>
<comment type="caution">
    <text evidence="1">The sequence shown here is derived from an EMBL/GenBank/DDBJ whole genome shotgun (WGS) entry which is preliminary data.</text>
</comment>
<dbReference type="OrthoDB" id="2408052at2759"/>
<proteinExistence type="predicted"/>
<protein>
    <submittedName>
        <fullName evidence="1">12860_t:CDS:1</fullName>
    </submittedName>
</protein>
<keyword evidence="2" id="KW-1185">Reference proteome</keyword>
<sequence length="88" mass="10504">MTNANLVMLSVIPDIFFNTTLLHCIWHLEQNLIKNLKEKLDNKFDSFMKAFYQCCNSLSIPIFEHYWAELIQNYFDASDYLIENLNSY</sequence>
<accession>A0A9N9KDQ4</accession>
<organism evidence="1 2">
    <name type="scientific">Cetraspora pellucida</name>
    <dbReference type="NCBI Taxonomy" id="1433469"/>
    <lineage>
        <taxon>Eukaryota</taxon>
        <taxon>Fungi</taxon>
        <taxon>Fungi incertae sedis</taxon>
        <taxon>Mucoromycota</taxon>
        <taxon>Glomeromycotina</taxon>
        <taxon>Glomeromycetes</taxon>
        <taxon>Diversisporales</taxon>
        <taxon>Gigasporaceae</taxon>
        <taxon>Cetraspora</taxon>
    </lineage>
</organism>
<reference evidence="1" key="1">
    <citation type="submission" date="2021-06" db="EMBL/GenBank/DDBJ databases">
        <authorList>
            <person name="Kallberg Y."/>
            <person name="Tangrot J."/>
            <person name="Rosling A."/>
        </authorList>
    </citation>
    <scope>NUCLEOTIDE SEQUENCE</scope>
    <source>
        <strain evidence="1">FL966</strain>
    </source>
</reference>
<feature type="non-terminal residue" evidence="1">
    <location>
        <position position="1"/>
    </location>
</feature>
<feature type="non-terminal residue" evidence="1">
    <location>
        <position position="88"/>
    </location>
</feature>
<evidence type="ECO:0000313" key="2">
    <source>
        <dbReference type="Proteomes" id="UP000789759"/>
    </source>
</evidence>
<dbReference type="AlphaFoldDB" id="A0A9N9KDQ4"/>
<evidence type="ECO:0000313" key="1">
    <source>
        <dbReference type="EMBL" id="CAG8819957.1"/>
    </source>
</evidence>